<reference evidence="2 3" key="1">
    <citation type="submission" date="2014-04" db="EMBL/GenBank/DDBJ databases">
        <authorList>
            <consortium name="DOE Joint Genome Institute"/>
            <person name="Kuo A."/>
            <person name="Gay G."/>
            <person name="Dore J."/>
            <person name="Kohler A."/>
            <person name="Nagy L.G."/>
            <person name="Floudas D."/>
            <person name="Copeland A."/>
            <person name="Barry K.W."/>
            <person name="Cichocki N."/>
            <person name="Veneault-Fourrey C."/>
            <person name="LaButti K."/>
            <person name="Lindquist E.A."/>
            <person name="Lipzen A."/>
            <person name="Lundell T."/>
            <person name="Morin E."/>
            <person name="Murat C."/>
            <person name="Sun H."/>
            <person name="Tunlid A."/>
            <person name="Henrissat B."/>
            <person name="Grigoriev I.V."/>
            <person name="Hibbett D.S."/>
            <person name="Martin F."/>
            <person name="Nordberg H.P."/>
            <person name="Cantor M.N."/>
            <person name="Hua S.X."/>
        </authorList>
    </citation>
    <scope>NUCLEOTIDE SEQUENCE [LARGE SCALE GENOMIC DNA]</scope>
    <source>
        <strain evidence="3">h7</strain>
    </source>
</reference>
<keyword evidence="3" id="KW-1185">Reference proteome</keyword>
<dbReference type="EMBL" id="KN831769">
    <property type="protein sequence ID" value="KIM48020.1"/>
    <property type="molecule type" value="Genomic_DNA"/>
</dbReference>
<dbReference type="HOGENOM" id="CLU_056207_0_0_1"/>
<protein>
    <submittedName>
        <fullName evidence="2">Uncharacterized protein</fullName>
    </submittedName>
</protein>
<evidence type="ECO:0000313" key="2">
    <source>
        <dbReference type="EMBL" id="KIM48020.1"/>
    </source>
</evidence>
<sequence length="336" mass="37202">MDYAIPKISISLAPPEDPLPDPTSPFTSLAFATKIVDSDGFRPSHLTPPPTPTSLKRALSPLIPTQDSGKGLDSHRFQALLNATRERGANNGGKKHVDLRKEIALKVHKNKQVERRALFLSKVQAPPSPTAALTPKTPPDSPAIFHYTLPSPGLVSPLALFESLHDSRDGVRCGWVEQVDFKQAKPVYEKAKVYPGLPTLDQISARLIPRVAQEDLPEFPALSPRKGPKPRPSLGVGRLRMPLRTQPTIVPRTHSPPSLQLTEINLDAFNSRDQRAHNMLSTLRRRMAPSERNINSRSDETQVQLKWRRRSAPADLMPLRARIGFEHPILALPGGF</sequence>
<feature type="region of interest" description="Disordered" evidence="1">
    <location>
        <begin position="1"/>
        <end position="26"/>
    </location>
</feature>
<name>A0A0C3CH04_HEBCY</name>
<gene>
    <name evidence="2" type="ORF">M413DRAFT_61602</name>
</gene>
<dbReference type="AlphaFoldDB" id="A0A0C3CH04"/>
<feature type="region of interest" description="Disordered" evidence="1">
    <location>
        <begin position="39"/>
        <end position="71"/>
    </location>
</feature>
<proteinExistence type="predicted"/>
<evidence type="ECO:0000256" key="1">
    <source>
        <dbReference type="SAM" id="MobiDB-lite"/>
    </source>
</evidence>
<organism evidence="2 3">
    <name type="scientific">Hebeloma cylindrosporum</name>
    <dbReference type="NCBI Taxonomy" id="76867"/>
    <lineage>
        <taxon>Eukaryota</taxon>
        <taxon>Fungi</taxon>
        <taxon>Dikarya</taxon>
        <taxon>Basidiomycota</taxon>
        <taxon>Agaricomycotina</taxon>
        <taxon>Agaricomycetes</taxon>
        <taxon>Agaricomycetidae</taxon>
        <taxon>Agaricales</taxon>
        <taxon>Agaricineae</taxon>
        <taxon>Hymenogastraceae</taxon>
        <taxon>Hebeloma</taxon>
    </lineage>
</organism>
<dbReference type="Proteomes" id="UP000053424">
    <property type="component" value="Unassembled WGS sequence"/>
</dbReference>
<accession>A0A0C3CH04</accession>
<dbReference type="OrthoDB" id="3250108at2759"/>
<reference evidence="3" key="2">
    <citation type="submission" date="2015-01" db="EMBL/GenBank/DDBJ databases">
        <title>Evolutionary Origins and Diversification of the Mycorrhizal Mutualists.</title>
        <authorList>
            <consortium name="DOE Joint Genome Institute"/>
            <consortium name="Mycorrhizal Genomics Consortium"/>
            <person name="Kohler A."/>
            <person name="Kuo A."/>
            <person name="Nagy L.G."/>
            <person name="Floudas D."/>
            <person name="Copeland A."/>
            <person name="Barry K.W."/>
            <person name="Cichocki N."/>
            <person name="Veneault-Fourrey C."/>
            <person name="LaButti K."/>
            <person name="Lindquist E.A."/>
            <person name="Lipzen A."/>
            <person name="Lundell T."/>
            <person name="Morin E."/>
            <person name="Murat C."/>
            <person name="Riley R."/>
            <person name="Ohm R."/>
            <person name="Sun H."/>
            <person name="Tunlid A."/>
            <person name="Henrissat B."/>
            <person name="Grigoriev I.V."/>
            <person name="Hibbett D.S."/>
            <person name="Martin F."/>
        </authorList>
    </citation>
    <scope>NUCLEOTIDE SEQUENCE [LARGE SCALE GENOMIC DNA]</scope>
    <source>
        <strain evidence="3">h7</strain>
    </source>
</reference>
<evidence type="ECO:0000313" key="3">
    <source>
        <dbReference type="Proteomes" id="UP000053424"/>
    </source>
</evidence>